<feature type="compositionally biased region" description="Pro residues" evidence="11">
    <location>
        <begin position="224"/>
        <end position="241"/>
    </location>
</feature>
<evidence type="ECO:0000259" key="13">
    <source>
        <dbReference type="PROSITE" id="PS51192"/>
    </source>
</evidence>
<dbReference type="InterPro" id="IPR022707">
    <property type="entry name" value="Mot1_central_dom"/>
</dbReference>
<keyword evidence="3" id="KW-0547">Nucleotide-binding</keyword>
<dbReference type="SUPFAM" id="SSF48371">
    <property type="entry name" value="ARM repeat"/>
    <property type="match status" value="1"/>
</dbReference>
<reference evidence="15" key="1">
    <citation type="submission" date="2020-12" db="EMBL/GenBank/DDBJ databases">
        <title>Metabolic potential, ecology and presence of endohyphal bacteria is reflected in genomic diversity of Mucoromycotina.</title>
        <authorList>
            <person name="Muszewska A."/>
            <person name="Okrasinska A."/>
            <person name="Steczkiewicz K."/>
            <person name="Drgas O."/>
            <person name="Orlowska M."/>
            <person name="Perlinska-Lenart U."/>
            <person name="Aleksandrzak-Piekarczyk T."/>
            <person name="Szatraj K."/>
            <person name="Zielenkiewicz U."/>
            <person name="Pilsyk S."/>
            <person name="Malc E."/>
            <person name="Mieczkowski P."/>
            <person name="Kruszewska J.S."/>
            <person name="Biernat P."/>
            <person name="Pawlowska J."/>
        </authorList>
    </citation>
    <scope>NUCLEOTIDE SEQUENCE</scope>
    <source>
        <strain evidence="15">WA0000051536</strain>
    </source>
</reference>
<dbReference type="InterPro" id="IPR044078">
    <property type="entry name" value="Mot1_ATP-bd"/>
</dbReference>
<dbReference type="GO" id="GO:0016887">
    <property type="term" value="F:ATP hydrolysis activity"/>
    <property type="evidence" value="ECO:0007669"/>
    <property type="project" value="InterPro"/>
</dbReference>
<dbReference type="SMART" id="SM00490">
    <property type="entry name" value="HELICc"/>
    <property type="match status" value="1"/>
</dbReference>
<keyword evidence="4" id="KW-0378">Hydrolase</keyword>
<dbReference type="Gene3D" id="3.40.50.300">
    <property type="entry name" value="P-loop containing nucleotide triphosphate hydrolases"/>
    <property type="match status" value="1"/>
</dbReference>
<keyword evidence="6" id="KW-0067">ATP-binding</keyword>
<dbReference type="InterPro" id="IPR001650">
    <property type="entry name" value="Helicase_C-like"/>
</dbReference>
<dbReference type="GO" id="GO:0003677">
    <property type="term" value="F:DNA binding"/>
    <property type="evidence" value="ECO:0007669"/>
    <property type="project" value="UniProtKB-KW"/>
</dbReference>
<dbReference type="FunFam" id="3.40.50.10810:FF:000009">
    <property type="entry name" value="B-TFIID TATA-box-binding protein-associated factor 1"/>
    <property type="match status" value="1"/>
</dbReference>
<evidence type="ECO:0000256" key="7">
    <source>
        <dbReference type="ARBA" id="ARBA00023125"/>
    </source>
</evidence>
<evidence type="ECO:0000256" key="6">
    <source>
        <dbReference type="ARBA" id="ARBA00022840"/>
    </source>
</evidence>
<dbReference type="SUPFAM" id="SSF52540">
    <property type="entry name" value="P-loop containing nucleoside triphosphate hydrolases"/>
    <property type="match status" value="2"/>
</dbReference>
<dbReference type="InterPro" id="IPR044972">
    <property type="entry name" value="Mot1"/>
</dbReference>
<dbReference type="PANTHER" id="PTHR36498:SF1">
    <property type="entry name" value="TATA-BINDING PROTEIN-ASSOCIATED FACTOR 172"/>
    <property type="match status" value="1"/>
</dbReference>
<dbReference type="InterPro" id="IPR016024">
    <property type="entry name" value="ARM-type_fold"/>
</dbReference>
<dbReference type="Proteomes" id="UP000612746">
    <property type="component" value="Unassembled WGS sequence"/>
</dbReference>
<protein>
    <recommendedName>
        <fullName evidence="9">TATA-binding protein-associated factor mot1</fullName>
    </recommendedName>
    <alternativeName>
        <fullName evidence="10">Modifier of transcription 1</fullName>
    </alternativeName>
</protein>
<keyword evidence="5" id="KW-0347">Helicase</keyword>
<dbReference type="FunFam" id="3.40.50.300:FF:000428">
    <property type="entry name" value="TATA-binding protein-associated factor 172"/>
    <property type="match status" value="1"/>
</dbReference>
<dbReference type="SMART" id="SM00487">
    <property type="entry name" value="DEXDc"/>
    <property type="match status" value="1"/>
</dbReference>
<dbReference type="Pfam" id="PF00271">
    <property type="entry name" value="Helicase_C"/>
    <property type="match status" value="1"/>
</dbReference>
<dbReference type="InterPro" id="IPR049730">
    <property type="entry name" value="SNF2/RAD54-like_C"/>
</dbReference>
<keyword evidence="7" id="KW-0238">DNA-binding</keyword>
<feature type="domain" description="Helicase C-terminal" evidence="14">
    <location>
        <begin position="1712"/>
        <end position="1889"/>
    </location>
</feature>
<keyword evidence="2" id="KW-0677">Repeat</keyword>
<keyword evidence="8" id="KW-0539">Nucleus</keyword>
<organism evidence="15 16">
    <name type="scientific">Umbelopsis vinacea</name>
    <dbReference type="NCBI Taxonomy" id="44442"/>
    <lineage>
        <taxon>Eukaryota</taxon>
        <taxon>Fungi</taxon>
        <taxon>Fungi incertae sedis</taxon>
        <taxon>Mucoromycota</taxon>
        <taxon>Mucoromycotina</taxon>
        <taxon>Umbelopsidomycetes</taxon>
        <taxon>Umbelopsidales</taxon>
        <taxon>Umbelopsidaceae</taxon>
        <taxon>Umbelopsis</taxon>
    </lineage>
</organism>
<feature type="region of interest" description="Disordered" evidence="11">
    <location>
        <begin position="1086"/>
        <end position="1107"/>
    </location>
</feature>
<feature type="compositionally biased region" description="Basic and acidic residues" evidence="11">
    <location>
        <begin position="263"/>
        <end position="279"/>
    </location>
</feature>
<feature type="domain" description="Helicase ATP-binding" evidence="13">
    <location>
        <begin position="1372"/>
        <end position="1544"/>
    </location>
</feature>
<dbReference type="Gene3D" id="1.25.10.10">
    <property type="entry name" value="Leucine-rich Repeat Variant"/>
    <property type="match status" value="3"/>
</dbReference>
<dbReference type="InterPro" id="IPR000330">
    <property type="entry name" value="SNF2_N"/>
</dbReference>
<comment type="subcellular location">
    <subcellularLocation>
        <location evidence="1">Nucleus</location>
    </subcellularLocation>
</comment>
<dbReference type="EMBL" id="JAEPRA010000008">
    <property type="protein sequence ID" value="KAG2181786.1"/>
    <property type="molecule type" value="Genomic_DNA"/>
</dbReference>
<evidence type="ECO:0000256" key="11">
    <source>
        <dbReference type="SAM" id="MobiDB-lite"/>
    </source>
</evidence>
<evidence type="ECO:0000256" key="9">
    <source>
        <dbReference type="ARBA" id="ARBA00073046"/>
    </source>
</evidence>
<dbReference type="PROSITE" id="PS51194">
    <property type="entry name" value="HELICASE_CTER"/>
    <property type="match status" value="1"/>
</dbReference>
<evidence type="ECO:0000256" key="12">
    <source>
        <dbReference type="SAM" id="SignalP"/>
    </source>
</evidence>
<evidence type="ECO:0000313" key="16">
    <source>
        <dbReference type="Proteomes" id="UP000612746"/>
    </source>
</evidence>
<evidence type="ECO:0000256" key="1">
    <source>
        <dbReference type="ARBA" id="ARBA00004123"/>
    </source>
</evidence>
<dbReference type="InterPro" id="IPR011989">
    <property type="entry name" value="ARM-like"/>
</dbReference>
<comment type="caution">
    <text evidence="15">The sequence shown here is derived from an EMBL/GenBank/DDBJ whole genome shotgun (WGS) entry which is preliminary data.</text>
</comment>
<dbReference type="CDD" id="cd18793">
    <property type="entry name" value="SF2_C_SNF"/>
    <property type="match status" value="1"/>
</dbReference>
<dbReference type="OrthoDB" id="10252227at2759"/>
<gene>
    <name evidence="15" type="ORF">INT44_008601</name>
</gene>
<dbReference type="GO" id="GO:0017025">
    <property type="term" value="F:TBP-class protein binding"/>
    <property type="evidence" value="ECO:0007669"/>
    <property type="project" value="InterPro"/>
</dbReference>
<dbReference type="CDD" id="cd17999">
    <property type="entry name" value="DEXHc_Mot1"/>
    <property type="match status" value="1"/>
</dbReference>
<dbReference type="Pfam" id="PF12054">
    <property type="entry name" value="DUF3535"/>
    <property type="match status" value="1"/>
</dbReference>
<evidence type="ECO:0000256" key="8">
    <source>
        <dbReference type="ARBA" id="ARBA00023242"/>
    </source>
</evidence>
<feature type="compositionally biased region" description="Low complexity" evidence="11">
    <location>
        <begin position="1087"/>
        <end position="1103"/>
    </location>
</feature>
<proteinExistence type="predicted"/>
<sequence length="1952" mass="217171">MSSLTLWKFLSFVLSNFPSTSHPSSTRWSAFSPNPDNSPLASSMATRLDRLVLLLDTGSTAAVRQTAAQQLGEIQKQHPTELYNLLTRVIVHLRSKSWETRVAAGQAIEAIAANVPEWNPPEDMKIEDSNSPPPIDTSDIDTLSFATFDLSSVLVHGKLLLGSAGKEYDIDMSDMTPQERLALQRKNLKERLGLGSQFMDVDLLDDFDVSSEAIKDTPTAKSTMPPPPIQKSQPETPPPATTPAVAQINMAGLSARERNMLKRKMKQDAKNKSKDKVRMLDLQSQRQPETSEPKSFATPSPVKVESESNLENYDITPQPQSDKIVVESKAPPPDALTSEVPRNEWPFETVCEHLCMDLFDPAWEIRHGAGIGLRSVLKNQGNGAGKRVGLTIQANEHAHNQWLEDVAIRLLCLFILDRFADFVSDQVVCPVRETCSQTLGILLQYMAPESVKQVHGILLQLIKQDHGSFKQKSIWEIRHAGLLGLKYAVAVRKDLVDMLMDGTTDAVILGLCDHDDDVRAVSASTLLPVTAEFVKLSSKERIRKLIGTLWDCLTDLKDDLTASTGAVMDLIAKLFEQETVMDIVREGHSLNTLVPRLYPFFRHIITSVRMAVLNTFITLLECKTGNEWVEENVYRLVFQNLIVEERDDVLARTIAAWEALTSTNNVTHDVILQGTQNWMGSWFEITMTPVGQPLEVTTHFYKPAGAFGSGGGAQLADTKATNGKAKGKNAGADDDKGGYNLDAGMVLQDFSLVTPEKVMRGRVAAATALGKIMSIWPDETMEMSYYDVLIALLSSSWASKRQLAAMVIEEWAKAVMRSRYNIKFHGDGDRIVVLAESISFANRLSKVTVSSLENDGVMQTTSEQQQQGLPQGYFYELVFVLKRIRAECQSLLNAFVLEGKVAQGKVPSLPALVVGEVAISPDSPEENLFSVETAAWVADACFDTLVGQIGKVRGKPAVISSLEDRRKRIVTSIGFYDETKQRADTNILASLAGAVVALGVLPVKLNPVIRSVMNSIKFEQNHEFQRRSASTLASLLAICSKGQVRINPNDKIVKNLCTFLCSDPLLTPVFADNQQLGGIQSLQKPDAPAQAKASKESSAANSQLSEQELMRRGAETALKELCDRFGEHLFQEIPKVWECMAGKLQGIYGEQKESSAIDANSTDDLIAEETNVGQEIIDSLTVIRTVLPVLHESLWSKVVSIAPYIAETLKSRYSFIRFAGARCLATLCNVMTVDGMRIIVERAVPMLGDTRNDAYRQGASEVIYHLVQLLDAKILPYVIFLIVPILGRMSDLDESVRLVCTNCFALLIKLVPLEAGIPDPPGMSQELLAHRDEERKFLSQLMDPSKIETFVIPVKINAELRKYQQEGVSWLAFLNKFHLHGILCDDMGLGKTLQSICILASDHENRATAYAQGRETSPCPPSLVICPPTLSGHWYHEIKNYTNTMKPLMYTGGPAERKRLRSKIKDHDIIIMSYDIIRNDIEDLQKMPWNYCILDEGHIIKNGKTKITKAIKSIRADHRLILSGTPIQNNVLELWSLFDFLMPGFLGTEKIFNDRFGKPILASRDSKSSSREQEAGALALEALHKQVLPFLLRRLKEDVLHDLPPKIIQDYYCELSDLQASIKLHHKSLYEEFSKSQAKNAVEHELESESDEKEGGGKAQHIFQALQYLRKLCNHPLLVVNPKHPEYNKVMQRLEKNQASLHDIHNAPKLLALKQLLVDCGIGATTNETETDPAAMAAGAVSQHRALIFCQLKTMLDIIEDDILKKLMPSVTYLRLDGSIDATKRHDIVQKFNADPSIDLLLLTTHVGGLGLNLTGADTVIFVEHDWNPMKDLQAMDRAHRIGQKKVVNVYRLITRGTLEEKIMGLQKFKLNIANTIVNQQNSGLQSMDTNQILDLFSVPGGNGEEKPKKDTEGEIAKRVGPKAVLDNLESLWDEKQYEEEYNIDNFISNLK</sequence>
<dbReference type="InterPro" id="IPR014001">
    <property type="entry name" value="Helicase_ATP-bd"/>
</dbReference>
<keyword evidence="12" id="KW-0732">Signal</keyword>
<dbReference type="PROSITE" id="PS51192">
    <property type="entry name" value="HELICASE_ATP_BIND_1"/>
    <property type="match status" value="1"/>
</dbReference>
<dbReference type="Pfam" id="PF00176">
    <property type="entry name" value="SNF2-rel_dom"/>
    <property type="match status" value="1"/>
</dbReference>
<evidence type="ECO:0000256" key="3">
    <source>
        <dbReference type="ARBA" id="ARBA00022741"/>
    </source>
</evidence>
<dbReference type="PANTHER" id="PTHR36498">
    <property type="entry name" value="TATA-BINDING PROTEIN-ASSOCIATED FACTOR 172"/>
    <property type="match status" value="1"/>
</dbReference>
<feature type="region of interest" description="Disordered" evidence="11">
    <location>
        <begin position="216"/>
        <end position="243"/>
    </location>
</feature>
<feature type="compositionally biased region" description="Polar residues" evidence="11">
    <location>
        <begin position="307"/>
        <end position="321"/>
    </location>
</feature>
<evidence type="ECO:0000256" key="10">
    <source>
        <dbReference type="ARBA" id="ARBA00081329"/>
    </source>
</evidence>
<dbReference type="GO" id="GO:0005524">
    <property type="term" value="F:ATP binding"/>
    <property type="evidence" value="ECO:0007669"/>
    <property type="project" value="UniProtKB-KW"/>
</dbReference>
<keyword evidence="16" id="KW-1185">Reference proteome</keyword>
<accession>A0A8H7PZ33</accession>
<evidence type="ECO:0000256" key="5">
    <source>
        <dbReference type="ARBA" id="ARBA00022806"/>
    </source>
</evidence>
<feature type="region of interest" description="Disordered" evidence="11">
    <location>
        <begin position="263"/>
        <end position="340"/>
    </location>
</feature>
<evidence type="ECO:0000313" key="15">
    <source>
        <dbReference type="EMBL" id="KAG2181786.1"/>
    </source>
</evidence>
<dbReference type="InterPro" id="IPR038718">
    <property type="entry name" value="SNF2-like_sf"/>
</dbReference>
<dbReference type="GO" id="GO:0004386">
    <property type="term" value="F:helicase activity"/>
    <property type="evidence" value="ECO:0007669"/>
    <property type="project" value="UniProtKB-KW"/>
</dbReference>
<dbReference type="InterPro" id="IPR027417">
    <property type="entry name" value="P-loop_NTPase"/>
</dbReference>
<feature type="chain" id="PRO_5034112185" description="TATA-binding protein-associated factor mot1" evidence="12">
    <location>
        <begin position="24"/>
        <end position="1952"/>
    </location>
</feature>
<name>A0A8H7PZ33_9FUNG</name>
<feature type="signal peptide" evidence="12">
    <location>
        <begin position="1"/>
        <end position="23"/>
    </location>
</feature>
<evidence type="ECO:0000256" key="2">
    <source>
        <dbReference type="ARBA" id="ARBA00022737"/>
    </source>
</evidence>
<dbReference type="GO" id="GO:0005634">
    <property type="term" value="C:nucleus"/>
    <property type="evidence" value="ECO:0007669"/>
    <property type="project" value="UniProtKB-SubCell"/>
</dbReference>
<evidence type="ECO:0000259" key="14">
    <source>
        <dbReference type="PROSITE" id="PS51194"/>
    </source>
</evidence>
<dbReference type="Gene3D" id="3.40.50.10810">
    <property type="entry name" value="Tandem AAA-ATPase domain"/>
    <property type="match status" value="1"/>
</dbReference>
<evidence type="ECO:0000256" key="4">
    <source>
        <dbReference type="ARBA" id="ARBA00022801"/>
    </source>
</evidence>